<sequence>MEEREVISKPMTLVKTTLKETEYKISAHGSMSKSFGVTRSLMQGDPLSTLLLNIAKEKCIREAKVTTSEAIYCSKSTEIIP</sequence>
<organism evidence="1 2">
    <name type="scientific">Cryptolaemus montrouzieri</name>
    <dbReference type="NCBI Taxonomy" id="559131"/>
    <lineage>
        <taxon>Eukaryota</taxon>
        <taxon>Metazoa</taxon>
        <taxon>Ecdysozoa</taxon>
        <taxon>Arthropoda</taxon>
        <taxon>Hexapoda</taxon>
        <taxon>Insecta</taxon>
        <taxon>Pterygota</taxon>
        <taxon>Neoptera</taxon>
        <taxon>Endopterygota</taxon>
        <taxon>Coleoptera</taxon>
        <taxon>Polyphaga</taxon>
        <taxon>Cucujiformia</taxon>
        <taxon>Coccinelloidea</taxon>
        <taxon>Coccinellidae</taxon>
        <taxon>Scymninae</taxon>
        <taxon>Scymnini</taxon>
        <taxon>Cryptolaemus</taxon>
    </lineage>
</organism>
<dbReference type="Proteomes" id="UP001516400">
    <property type="component" value="Unassembled WGS sequence"/>
</dbReference>
<dbReference type="AlphaFoldDB" id="A0ABD2MYG2"/>
<evidence type="ECO:0000313" key="1">
    <source>
        <dbReference type="EMBL" id="KAL3271493.1"/>
    </source>
</evidence>
<reference evidence="1 2" key="1">
    <citation type="journal article" date="2021" name="BMC Biol.">
        <title>Horizontally acquired antibacterial genes associated with adaptive radiation of ladybird beetles.</title>
        <authorList>
            <person name="Li H.S."/>
            <person name="Tang X.F."/>
            <person name="Huang Y.H."/>
            <person name="Xu Z.Y."/>
            <person name="Chen M.L."/>
            <person name="Du X.Y."/>
            <person name="Qiu B.Y."/>
            <person name="Chen P.T."/>
            <person name="Zhang W."/>
            <person name="Slipinski A."/>
            <person name="Escalona H.E."/>
            <person name="Waterhouse R.M."/>
            <person name="Zwick A."/>
            <person name="Pang H."/>
        </authorList>
    </citation>
    <scope>NUCLEOTIDE SEQUENCE [LARGE SCALE GENOMIC DNA]</scope>
    <source>
        <strain evidence="1">SYSU2018</strain>
    </source>
</reference>
<keyword evidence="2" id="KW-1185">Reference proteome</keyword>
<accession>A0ABD2MYG2</accession>
<proteinExistence type="predicted"/>
<comment type="caution">
    <text evidence="1">The sequence shown here is derived from an EMBL/GenBank/DDBJ whole genome shotgun (WGS) entry which is preliminary data.</text>
</comment>
<protein>
    <submittedName>
        <fullName evidence="1">Uncharacterized protein</fullName>
    </submittedName>
</protein>
<dbReference type="EMBL" id="JABFTP020000042">
    <property type="protein sequence ID" value="KAL3271493.1"/>
    <property type="molecule type" value="Genomic_DNA"/>
</dbReference>
<name>A0ABD2MYG2_9CUCU</name>
<evidence type="ECO:0000313" key="2">
    <source>
        <dbReference type="Proteomes" id="UP001516400"/>
    </source>
</evidence>
<gene>
    <name evidence="1" type="ORF">HHI36_021976</name>
</gene>